<dbReference type="InterPro" id="IPR029044">
    <property type="entry name" value="Nucleotide-diphossugar_trans"/>
</dbReference>
<accession>A0ABU8YLZ5</accession>
<dbReference type="Gene3D" id="3.90.550.10">
    <property type="entry name" value="Spore Coat Polysaccharide Biosynthesis Protein SpsA, Chain A"/>
    <property type="match status" value="1"/>
</dbReference>
<gene>
    <name evidence="1" type="ORF">WMG39_11055</name>
</gene>
<name>A0ABU8YLZ5_9CYAN</name>
<reference evidence="1 2" key="1">
    <citation type="journal article" date="2020" name="Harmful Algae">
        <title>Molecular and morphological characterization of a novel dihydroanatoxin-a producing Microcoleus species (cyanobacteria) from the Russian River, California, USA.</title>
        <authorList>
            <person name="Conklin K.Y."/>
            <person name="Stancheva R."/>
            <person name="Otten T.G."/>
            <person name="Fadness R."/>
            <person name="Boyer G.L."/>
            <person name="Read B."/>
            <person name="Zhang X."/>
            <person name="Sheath R.G."/>
        </authorList>
    </citation>
    <scope>NUCLEOTIDE SEQUENCE [LARGE SCALE GENOMIC DNA]</scope>
    <source>
        <strain evidence="1 2">PTRS2</strain>
    </source>
</reference>
<dbReference type="NCBIfam" id="NF045582">
    <property type="entry name" value="Npun_R2823_gen"/>
    <property type="match status" value="1"/>
</dbReference>
<sequence length="324" mass="37607">MNGICTLANDTVYDQLVALLNSIEVILGSSIPVCIYPFDDKIQQIKGEIVNRPNVFIYEDSASIERWDKFMEAAAPERLNRKKFRLYGAHRRFCAFDGPFAKFIYMDADTLLMNSLDAVFRQLDKSDFVVYDFQFSDPTKVYNINSPKLVKVFEQKRIESEIFCSGFYGSKQGFFEQNTRAWLVSQLQSGDGEMLYEGAGEQPLLNYMVMKTGMSSYNFAYSLPEDAKTGCCVSSQHFEEQDKILYDKGNRLTYIHYIGVPPDLIRRVCAGENIDFPYRDLFLHYRYLREPSQSPVFREAPKSYTEVSRSNLLTRVWRRLRINT</sequence>
<dbReference type="Proteomes" id="UP001384579">
    <property type="component" value="Unassembled WGS sequence"/>
</dbReference>
<evidence type="ECO:0000313" key="2">
    <source>
        <dbReference type="Proteomes" id="UP001384579"/>
    </source>
</evidence>
<comment type="caution">
    <text evidence="1">The sequence shown here is derived from an EMBL/GenBank/DDBJ whole genome shotgun (WGS) entry which is preliminary data.</text>
</comment>
<organism evidence="1 2">
    <name type="scientific">Microcoleus anatoxicus PTRS2</name>
    <dbReference type="NCBI Taxonomy" id="2705321"/>
    <lineage>
        <taxon>Bacteria</taxon>
        <taxon>Bacillati</taxon>
        <taxon>Cyanobacteriota</taxon>
        <taxon>Cyanophyceae</taxon>
        <taxon>Oscillatoriophycideae</taxon>
        <taxon>Oscillatoriales</taxon>
        <taxon>Microcoleaceae</taxon>
        <taxon>Microcoleus</taxon>
        <taxon>Microcoleus anatoxicus</taxon>
    </lineage>
</organism>
<dbReference type="EMBL" id="JBBLXS010000116">
    <property type="protein sequence ID" value="MEK0185398.1"/>
    <property type="molecule type" value="Genomic_DNA"/>
</dbReference>
<keyword evidence="2" id="KW-1185">Reference proteome</keyword>
<dbReference type="InterPro" id="IPR054619">
    <property type="entry name" value="Npun_R2821-like"/>
</dbReference>
<evidence type="ECO:0000313" key="1">
    <source>
        <dbReference type="EMBL" id="MEK0185398.1"/>
    </source>
</evidence>
<protein>
    <submittedName>
        <fullName evidence="1">Npun_R2821/Npun_R2822 family protein</fullName>
    </submittedName>
</protein>
<dbReference type="SUPFAM" id="SSF53448">
    <property type="entry name" value="Nucleotide-diphospho-sugar transferases"/>
    <property type="match status" value="1"/>
</dbReference>
<dbReference type="RefSeq" id="WP_340517887.1">
    <property type="nucleotide sequence ID" value="NZ_JBBLXS010000116.1"/>
</dbReference>
<proteinExistence type="predicted"/>